<dbReference type="AlphaFoldDB" id="A0A1X7V732"/>
<dbReference type="InParanoid" id="A0A1X7V732"/>
<evidence type="ECO:0000313" key="1">
    <source>
        <dbReference type="EnsemblMetazoa" id="Aqu2.1.35793_001"/>
    </source>
</evidence>
<dbReference type="eggNOG" id="KOG1121">
    <property type="taxonomic scope" value="Eukaryota"/>
</dbReference>
<sequence length="210" mass="23855">MRSSETDEPFLSYTVHFIDAEWRLKTCLQALYLPADHTDSNIPDALLSTQENCRLDQLKQACITTDNGANIVCALNRHLHWPHLPCFGHNLHLAVSNSIKSDERVKRALGICRKIAAACSYHWKKKHQLAEAQQSMNLPLQSIKSDCTSQWGSTQLMINTILKQKDAIHQVLRSDNKCCHLCLTWQDLDLLESIKKVFASLDEFTDALSL</sequence>
<dbReference type="SUPFAM" id="SSF53098">
    <property type="entry name" value="Ribonuclease H-like"/>
    <property type="match status" value="1"/>
</dbReference>
<dbReference type="OrthoDB" id="1607513at2759"/>
<accession>A0A1X7V732</accession>
<reference evidence="1" key="1">
    <citation type="submission" date="2017-05" db="UniProtKB">
        <authorList>
            <consortium name="EnsemblMetazoa"/>
        </authorList>
    </citation>
    <scope>IDENTIFICATION</scope>
</reference>
<organism evidence="1">
    <name type="scientific">Amphimedon queenslandica</name>
    <name type="common">Sponge</name>
    <dbReference type="NCBI Taxonomy" id="400682"/>
    <lineage>
        <taxon>Eukaryota</taxon>
        <taxon>Metazoa</taxon>
        <taxon>Porifera</taxon>
        <taxon>Demospongiae</taxon>
        <taxon>Heteroscleromorpha</taxon>
        <taxon>Haplosclerida</taxon>
        <taxon>Niphatidae</taxon>
        <taxon>Amphimedon</taxon>
    </lineage>
</organism>
<dbReference type="InterPro" id="IPR052035">
    <property type="entry name" value="ZnF_BED_domain_contain"/>
</dbReference>
<protein>
    <recommendedName>
        <fullName evidence="2">DUF659 domain-containing protein</fullName>
    </recommendedName>
</protein>
<name>A0A1X7V732_AMPQE</name>
<dbReference type="EnsemblMetazoa" id="Aqu2.1.35793_001">
    <property type="protein sequence ID" value="Aqu2.1.35793_001"/>
    <property type="gene ID" value="Aqu2.1.35793"/>
</dbReference>
<evidence type="ECO:0008006" key="2">
    <source>
        <dbReference type="Google" id="ProtNLM"/>
    </source>
</evidence>
<dbReference type="PANTHER" id="PTHR46481">
    <property type="entry name" value="ZINC FINGER BED DOMAIN-CONTAINING PROTEIN 4"/>
    <property type="match status" value="1"/>
</dbReference>
<dbReference type="InterPro" id="IPR012337">
    <property type="entry name" value="RNaseH-like_sf"/>
</dbReference>
<dbReference type="PANTHER" id="PTHR46481:SF9">
    <property type="entry name" value="ZINC FINGER BED DOMAIN-CONTAINING PROTEIN 1-LIKE"/>
    <property type="match status" value="1"/>
</dbReference>
<proteinExistence type="predicted"/>